<dbReference type="GO" id="GO:0006397">
    <property type="term" value="P:mRNA processing"/>
    <property type="evidence" value="ECO:0007669"/>
    <property type="project" value="UniProtKB-KW"/>
</dbReference>
<evidence type="ECO:0000313" key="18">
    <source>
        <dbReference type="EMBL" id="GJM89672.1"/>
    </source>
</evidence>
<feature type="region of interest" description="Disordered" evidence="16">
    <location>
        <begin position="290"/>
        <end position="320"/>
    </location>
</feature>
<feature type="compositionally biased region" description="Gly residues" evidence="16">
    <location>
        <begin position="36"/>
        <end position="46"/>
    </location>
</feature>
<evidence type="ECO:0000256" key="13">
    <source>
        <dbReference type="ARBA" id="ARBA00081881"/>
    </source>
</evidence>
<evidence type="ECO:0000256" key="15">
    <source>
        <dbReference type="SAM" id="Coils"/>
    </source>
</evidence>
<evidence type="ECO:0000256" key="10">
    <source>
        <dbReference type="ARBA" id="ARBA00055648"/>
    </source>
</evidence>
<feature type="region of interest" description="Disordered" evidence="16">
    <location>
        <begin position="1"/>
        <end position="48"/>
    </location>
</feature>
<dbReference type="Pfam" id="PF01985">
    <property type="entry name" value="CRS1_YhbY"/>
    <property type="match status" value="2"/>
</dbReference>
<dbReference type="PROSITE" id="PS51295">
    <property type="entry name" value="CRM"/>
    <property type="match status" value="3"/>
</dbReference>
<dbReference type="FunFam" id="3.30.110.60:FF:000003">
    <property type="entry name" value="CRM-domain containing factor CFM3B, chloroplastic"/>
    <property type="match status" value="1"/>
</dbReference>
<evidence type="ECO:0000256" key="11">
    <source>
        <dbReference type="ARBA" id="ARBA00064484"/>
    </source>
</evidence>
<feature type="region of interest" description="Disordered" evidence="16">
    <location>
        <begin position="246"/>
        <end position="272"/>
    </location>
</feature>
<feature type="compositionally biased region" description="Acidic residues" evidence="16">
    <location>
        <begin position="301"/>
        <end position="314"/>
    </location>
</feature>
<evidence type="ECO:0000256" key="9">
    <source>
        <dbReference type="ARBA" id="ARBA00023274"/>
    </source>
</evidence>
<feature type="coiled-coil region" evidence="15">
    <location>
        <begin position="676"/>
        <end position="710"/>
    </location>
</feature>
<organism evidence="18 19">
    <name type="scientific">Eleusine coracana subsp. coracana</name>
    <dbReference type="NCBI Taxonomy" id="191504"/>
    <lineage>
        <taxon>Eukaryota</taxon>
        <taxon>Viridiplantae</taxon>
        <taxon>Streptophyta</taxon>
        <taxon>Embryophyta</taxon>
        <taxon>Tracheophyta</taxon>
        <taxon>Spermatophyta</taxon>
        <taxon>Magnoliopsida</taxon>
        <taxon>Liliopsida</taxon>
        <taxon>Poales</taxon>
        <taxon>Poaceae</taxon>
        <taxon>PACMAD clade</taxon>
        <taxon>Chloridoideae</taxon>
        <taxon>Cynodonteae</taxon>
        <taxon>Eleusininae</taxon>
        <taxon>Eleusine</taxon>
    </lineage>
</organism>
<feature type="compositionally biased region" description="Pro residues" evidence="16">
    <location>
        <begin position="156"/>
        <end position="177"/>
    </location>
</feature>
<dbReference type="PANTHER" id="PTHR31846">
    <property type="entry name" value="CRS1 / YHBY (CRM) DOMAIN-CONTAINING PROTEIN"/>
    <property type="match status" value="1"/>
</dbReference>
<feature type="region of interest" description="Disordered" evidence="16">
    <location>
        <begin position="201"/>
        <end position="234"/>
    </location>
</feature>
<dbReference type="EMBL" id="BQKI01000002">
    <property type="protein sequence ID" value="GJM89672.1"/>
    <property type="molecule type" value="Genomic_DNA"/>
</dbReference>
<feature type="region of interest" description="Disordered" evidence="16">
    <location>
        <begin position="868"/>
        <end position="921"/>
    </location>
</feature>
<evidence type="ECO:0000313" key="19">
    <source>
        <dbReference type="Proteomes" id="UP001054889"/>
    </source>
</evidence>
<keyword evidence="9" id="KW-0687">Ribonucleoprotein</keyword>
<feature type="region of interest" description="Disordered" evidence="16">
    <location>
        <begin position="154"/>
        <end position="177"/>
    </location>
</feature>
<dbReference type="InterPro" id="IPR045278">
    <property type="entry name" value="CRS1/CFM2/CFM3"/>
</dbReference>
<feature type="compositionally biased region" description="Acidic residues" evidence="16">
    <location>
        <begin position="892"/>
        <end position="921"/>
    </location>
</feature>
<dbReference type="FunFam" id="3.30.110.60:FF:000002">
    <property type="entry name" value="CRS2-associated factor 1, chloroplastic"/>
    <property type="match status" value="1"/>
</dbReference>
<evidence type="ECO:0000256" key="4">
    <source>
        <dbReference type="ARBA" id="ARBA00022664"/>
    </source>
</evidence>
<feature type="domain" description="CRM" evidence="17">
    <location>
        <begin position="493"/>
        <end position="607"/>
    </location>
</feature>
<keyword evidence="6 14" id="KW-0694">RNA-binding</keyword>
<sequence length="921" mass="103061">MKDGARQGRTGHGAGEWMASTSRRSNVSWERTARTSGGGRGDGGNRGITRARDLVEHVRTSMAEAEVKDGVVEATRGRRRRLALGAAPAFGWNFDLDAHTMLDTEGNNTKRGQATGRIRPEASHPIHGATAVNLPNTAPPPPPGNSLRLHGLLRAPAPPLLPPLLPPPPPPPPTPPPLLLPPRVLILPLCRRRLALLRRQPYGPARPSNGSPWLKKWAPTDPSQPPPAPAPSTSIDRIVHRLRNLGLGTDDDEPSAASTTTTIPPDGTERLGDLLDRSWARPDRQFATSSFDEAVLPWERDDAETAAERGDEEDGAKRRRVKAPTLAELTIEDEELRRLRRIGMTLRDRITVPKAGVTQAVVEKIHDAWRKSELVRLKFHEDLAHDMKTAHELVERRTGGLIIWRSGSVMVVYRGSNYKRPVKSLTLDGASSPVKGEDGALFIPNASSPAESDNSGKNLAVNHANVSGLNMHNTEDMTEEELEFNQMLDELGPRFVDWWGTVVSSTCWQQTPAYSFLNFIEGRNRNHQGLAAAIVKLWENSLVVKIAVKRGIQNTNNKIMAEEIKLTSYNFLFMLLQNLTGGTLLLRNKFYIVIYRGKDFLPASVAAALAEREELTKDIQNAEEQRRNISIAQPLDDGLDGHALAGTLAEFQEAQARWGREVTAKEQEEMKEASSRSEKEKLFKKLEHKLSIAQAKIHRAERLLSKIEASMVLANPCDDQEMITDEEKSVFRRIGLRLKSYLPLGVRGVFDGVIENMHLHWKHREVVKLISKQKTLSFVQETARLLEYESGGILVAIERVPKGYALIFYRGKNYRRPINIRPRNLLTKAKALNVQLQCNAMRLALSQHIAELERNMKQMKLDLGIEGYDEQEEDSSDSENKGDTGDTFASYEYDEDQDDFDESNDEDEYDDYDEDDEIDSK</sequence>
<reference evidence="18" key="1">
    <citation type="journal article" date="2018" name="DNA Res.">
        <title>Multiple hybrid de novo genome assembly of finger millet, an orphan allotetraploid crop.</title>
        <authorList>
            <person name="Hatakeyama M."/>
            <person name="Aluri S."/>
            <person name="Balachadran M.T."/>
            <person name="Sivarajan S.R."/>
            <person name="Patrignani A."/>
            <person name="Gruter S."/>
            <person name="Poveda L."/>
            <person name="Shimizu-Inatsugi R."/>
            <person name="Baeten J."/>
            <person name="Francoijs K.J."/>
            <person name="Nataraja K.N."/>
            <person name="Reddy Y.A.N."/>
            <person name="Phadnis S."/>
            <person name="Ravikumar R.L."/>
            <person name="Schlapbach R."/>
            <person name="Sreeman S.M."/>
            <person name="Shimizu K.K."/>
        </authorList>
    </citation>
    <scope>NUCLEOTIDE SEQUENCE</scope>
</reference>
<evidence type="ECO:0000256" key="1">
    <source>
        <dbReference type="ARBA" id="ARBA00004470"/>
    </source>
</evidence>
<evidence type="ECO:0000256" key="12">
    <source>
        <dbReference type="ARBA" id="ARBA00073361"/>
    </source>
</evidence>
<evidence type="ECO:0000256" key="6">
    <source>
        <dbReference type="ARBA" id="ARBA00022884"/>
    </source>
</evidence>
<dbReference type="SMART" id="SM01103">
    <property type="entry name" value="CRS1_YhbY"/>
    <property type="match status" value="3"/>
</dbReference>
<keyword evidence="7" id="KW-0809">Transit peptide</keyword>
<evidence type="ECO:0000256" key="8">
    <source>
        <dbReference type="ARBA" id="ARBA00023187"/>
    </source>
</evidence>
<feature type="domain" description="CRM" evidence="17">
    <location>
        <begin position="329"/>
        <end position="425"/>
    </location>
</feature>
<keyword evidence="2" id="KW-0150">Chloroplast</keyword>
<dbReference type="Gene3D" id="3.30.110.60">
    <property type="entry name" value="YhbY-like"/>
    <property type="match status" value="2"/>
</dbReference>
<keyword evidence="8" id="KW-0508">mRNA splicing</keyword>
<comment type="function">
    <text evidence="10">Binds specific group II introns in chloroplasts and facilitates their splicing. Acts on subgroup IIB introns. The substrates of the subgroup IIB also require the CRM domain proteins CAF1 or CAF2, with a simultaneous binding of CFM3 and CAF1 or CAF2. May influence the biogenesis of the mitochondrial small ribosomal subunit.</text>
</comment>
<dbReference type="GO" id="GO:0009570">
    <property type="term" value="C:chloroplast stroma"/>
    <property type="evidence" value="ECO:0007669"/>
    <property type="project" value="UniProtKB-SubCell"/>
</dbReference>
<evidence type="ECO:0000256" key="7">
    <source>
        <dbReference type="ARBA" id="ARBA00022946"/>
    </source>
</evidence>
<keyword evidence="19" id="KW-1185">Reference proteome</keyword>
<keyword evidence="3" id="KW-0934">Plastid</keyword>
<reference evidence="18" key="2">
    <citation type="submission" date="2021-12" db="EMBL/GenBank/DDBJ databases">
        <title>Resequencing data analysis of finger millet.</title>
        <authorList>
            <person name="Hatakeyama M."/>
            <person name="Aluri S."/>
            <person name="Balachadran M.T."/>
            <person name="Sivarajan S.R."/>
            <person name="Poveda L."/>
            <person name="Shimizu-Inatsugi R."/>
            <person name="Schlapbach R."/>
            <person name="Sreeman S.M."/>
            <person name="Shimizu K.K."/>
        </authorList>
    </citation>
    <scope>NUCLEOTIDE SEQUENCE</scope>
</reference>
<keyword evidence="5" id="KW-0677">Repeat</keyword>
<name>A0AAV5BUN3_ELECO</name>
<feature type="domain" description="CRM" evidence="17">
    <location>
        <begin position="721"/>
        <end position="821"/>
    </location>
</feature>
<evidence type="ECO:0000259" key="17">
    <source>
        <dbReference type="PROSITE" id="PS51295"/>
    </source>
</evidence>
<dbReference type="SUPFAM" id="SSF75471">
    <property type="entry name" value="YhbY-like"/>
    <property type="match status" value="3"/>
</dbReference>
<comment type="subcellular location">
    <subcellularLocation>
        <location evidence="1">Plastid</location>
        <location evidence="1">Chloroplast stroma</location>
    </subcellularLocation>
</comment>
<comment type="subunit">
    <text evidence="11">Interacts with RNA. Part of large ribonucleo-protein particles that contain CAF1 and/or CAF2, and RNC1.</text>
</comment>
<evidence type="ECO:0000256" key="3">
    <source>
        <dbReference type="ARBA" id="ARBA00022640"/>
    </source>
</evidence>
<proteinExistence type="predicted"/>
<comment type="caution">
    <text evidence="18">The sequence shown here is derived from an EMBL/GenBank/DDBJ whole genome shotgun (WGS) entry which is preliminary data.</text>
</comment>
<dbReference type="GO" id="GO:1990904">
    <property type="term" value="C:ribonucleoprotein complex"/>
    <property type="evidence" value="ECO:0007669"/>
    <property type="project" value="UniProtKB-KW"/>
</dbReference>
<dbReference type="GO" id="GO:0003729">
    <property type="term" value="F:mRNA binding"/>
    <property type="evidence" value="ECO:0007669"/>
    <property type="project" value="InterPro"/>
</dbReference>
<evidence type="ECO:0000256" key="2">
    <source>
        <dbReference type="ARBA" id="ARBA00022528"/>
    </source>
</evidence>
<dbReference type="GO" id="GO:0005739">
    <property type="term" value="C:mitochondrion"/>
    <property type="evidence" value="ECO:0007669"/>
    <property type="project" value="UniProtKB-ARBA"/>
</dbReference>
<dbReference type="PANTHER" id="PTHR31846:SF4">
    <property type="entry name" value="CRS1 _ YHBY (CRM) DOMAIN-CONTAINING PROTEIN"/>
    <property type="match status" value="1"/>
</dbReference>
<feature type="coiled-coil region" evidence="15">
    <location>
        <begin position="605"/>
        <end position="632"/>
    </location>
</feature>
<dbReference type="AlphaFoldDB" id="A0AAV5BUN3"/>
<keyword evidence="15" id="KW-0175">Coiled coil</keyword>
<evidence type="ECO:0000256" key="16">
    <source>
        <dbReference type="SAM" id="MobiDB-lite"/>
    </source>
</evidence>
<dbReference type="GO" id="GO:0000373">
    <property type="term" value="P:Group II intron splicing"/>
    <property type="evidence" value="ECO:0007669"/>
    <property type="project" value="UniProtKB-ARBA"/>
</dbReference>
<keyword evidence="4" id="KW-0507">mRNA processing</keyword>
<feature type="compositionally biased region" description="Acidic residues" evidence="16">
    <location>
        <begin position="868"/>
        <end position="877"/>
    </location>
</feature>
<evidence type="ECO:0000256" key="14">
    <source>
        <dbReference type="PROSITE-ProRule" id="PRU00626"/>
    </source>
</evidence>
<accession>A0AAV5BUN3</accession>
<dbReference type="InterPro" id="IPR001890">
    <property type="entry name" value="RNA-binding_CRM"/>
</dbReference>
<evidence type="ECO:0000256" key="5">
    <source>
        <dbReference type="ARBA" id="ARBA00022737"/>
    </source>
</evidence>
<feature type="compositionally biased region" description="Polar residues" evidence="16">
    <location>
        <begin position="19"/>
        <end position="29"/>
    </location>
</feature>
<protein>
    <recommendedName>
        <fullName evidence="12">CRM-domain containing factor CFM3, chloroplastic/mitochondrial</fullName>
    </recommendedName>
    <alternativeName>
        <fullName evidence="13">Protein CRM FAMILY MEMBER 3</fullName>
    </alternativeName>
</protein>
<dbReference type="Proteomes" id="UP001054889">
    <property type="component" value="Unassembled WGS sequence"/>
</dbReference>
<dbReference type="InterPro" id="IPR035920">
    <property type="entry name" value="YhbY-like_sf"/>
</dbReference>
<gene>
    <name evidence="18" type="primary">ga05881</name>
    <name evidence="18" type="ORF">PR202_ga05881</name>
</gene>